<dbReference type="EMBL" id="KK583549">
    <property type="protein sequence ID" value="KDO17856.1"/>
    <property type="molecule type" value="Genomic_DNA"/>
</dbReference>
<proteinExistence type="predicted"/>
<reference evidence="2 3" key="1">
    <citation type="journal article" date="2013" name="PLoS Genet.">
        <title>Distinctive expansion of potential virulence genes in the genome of the oomycete fish pathogen Saprolegnia parasitica.</title>
        <authorList>
            <person name="Jiang R.H."/>
            <person name="de Bruijn I."/>
            <person name="Haas B.J."/>
            <person name="Belmonte R."/>
            <person name="Lobach L."/>
            <person name="Christie J."/>
            <person name="van den Ackerveken G."/>
            <person name="Bottin A."/>
            <person name="Bulone V."/>
            <person name="Diaz-Moreno S.M."/>
            <person name="Dumas B."/>
            <person name="Fan L."/>
            <person name="Gaulin E."/>
            <person name="Govers F."/>
            <person name="Grenville-Briggs L.J."/>
            <person name="Horner N.R."/>
            <person name="Levin J.Z."/>
            <person name="Mammella M."/>
            <person name="Meijer H.J."/>
            <person name="Morris P."/>
            <person name="Nusbaum C."/>
            <person name="Oome S."/>
            <person name="Phillips A.J."/>
            <person name="van Rooyen D."/>
            <person name="Rzeszutek E."/>
            <person name="Saraiva M."/>
            <person name="Secombes C.J."/>
            <person name="Seidl M.F."/>
            <person name="Snel B."/>
            <person name="Stassen J.H."/>
            <person name="Sykes S."/>
            <person name="Tripathy S."/>
            <person name="van den Berg H."/>
            <person name="Vega-Arreguin J.C."/>
            <person name="Wawra S."/>
            <person name="Young S.K."/>
            <person name="Zeng Q."/>
            <person name="Dieguez-Uribeondo J."/>
            <person name="Russ C."/>
            <person name="Tyler B.M."/>
            <person name="van West P."/>
        </authorList>
    </citation>
    <scope>NUCLEOTIDE SEQUENCE [LARGE SCALE GENOMIC DNA]</scope>
    <source>
        <strain evidence="2 3">CBS 223.65</strain>
    </source>
</reference>
<name>A0A067BU92_SAPPC</name>
<gene>
    <name evidence="2" type="ORF">SPRG_22375</name>
</gene>
<dbReference type="Proteomes" id="UP000030745">
    <property type="component" value="Unassembled WGS sequence"/>
</dbReference>
<organism evidence="2 3">
    <name type="scientific">Saprolegnia parasitica (strain CBS 223.65)</name>
    <dbReference type="NCBI Taxonomy" id="695850"/>
    <lineage>
        <taxon>Eukaryota</taxon>
        <taxon>Sar</taxon>
        <taxon>Stramenopiles</taxon>
        <taxon>Oomycota</taxon>
        <taxon>Saprolegniomycetes</taxon>
        <taxon>Saprolegniales</taxon>
        <taxon>Saprolegniaceae</taxon>
        <taxon>Saprolegnia</taxon>
    </lineage>
</organism>
<accession>A0A067BU92</accession>
<dbReference type="AlphaFoldDB" id="A0A067BU92"/>
<dbReference type="OMA" id="GNTAEWI"/>
<keyword evidence="1" id="KW-0175">Coiled coil</keyword>
<feature type="coiled-coil region" evidence="1">
    <location>
        <begin position="209"/>
        <end position="269"/>
    </location>
</feature>
<dbReference type="KEGG" id="spar:SPRG_22375"/>
<evidence type="ECO:0000313" key="3">
    <source>
        <dbReference type="Proteomes" id="UP000030745"/>
    </source>
</evidence>
<dbReference type="OrthoDB" id="66616at2759"/>
<evidence type="ECO:0000313" key="2">
    <source>
        <dbReference type="EMBL" id="KDO17856.1"/>
    </source>
</evidence>
<sequence length="333" mass="37563">MATDRAARAFGNTAEWIHATKVLATTLREFVELQTKHKEELRDFSEQATAQLEAAQPASTTYHGSGLILARVSALFAQVASAQDAMCINLPLDIDELEQELQRHIERLQTLQTDATERNRIFEATKTQYRASLESFDVSFQSAAKALETGMNKGGIDPYIFEILDSDDRAEIRTGKETKVVEHIAHQIRASKVAKATCASQYKAFRKIASDYIRSLESIELNQQQLEQDCSQTIASIVHKFIVCYMSLIKNMEYDTRQLNERIEEETQRTIEDEPLTHLLAKEIHAELQAMAPPMPGPLELAYFLEQFVPSAPVRPLLVRHQAARLNVFAPSS</sequence>
<protein>
    <submittedName>
        <fullName evidence="2">Uncharacterized protein</fullName>
    </submittedName>
</protein>
<dbReference type="RefSeq" id="XP_012211437.1">
    <property type="nucleotide sequence ID" value="XM_012356047.1"/>
</dbReference>
<keyword evidence="3" id="KW-1185">Reference proteome</keyword>
<dbReference type="VEuPathDB" id="FungiDB:SPRG_22375"/>
<evidence type="ECO:0000256" key="1">
    <source>
        <dbReference type="SAM" id="Coils"/>
    </source>
</evidence>
<dbReference type="GeneID" id="24142758"/>